<dbReference type="Proteomes" id="UP000017836">
    <property type="component" value="Unassembled WGS sequence"/>
</dbReference>
<evidence type="ECO:0000313" key="1">
    <source>
        <dbReference type="EMBL" id="ERN16274.1"/>
    </source>
</evidence>
<dbReference type="HOGENOM" id="CLU_1095565_0_0_1"/>
<evidence type="ECO:0008006" key="3">
    <source>
        <dbReference type="Google" id="ProtNLM"/>
    </source>
</evidence>
<evidence type="ECO:0000313" key="2">
    <source>
        <dbReference type="Proteomes" id="UP000017836"/>
    </source>
</evidence>
<gene>
    <name evidence="1" type="ORF">AMTR_s00063p00175770</name>
</gene>
<dbReference type="PANTHER" id="PTHR47723:SF19">
    <property type="entry name" value="POLYNUCLEOTIDYL TRANSFERASE, RIBONUCLEASE H-LIKE SUPERFAMILY PROTEIN"/>
    <property type="match status" value="1"/>
</dbReference>
<keyword evidence="2" id="KW-1185">Reference proteome</keyword>
<dbReference type="STRING" id="13333.U5D1G3"/>
<dbReference type="EMBL" id="KI392467">
    <property type="protein sequence ID" value="ERN16274.1"/>
    <property type="molecule type" value="Genomic_DNA"/>
</dbReference>
<organism evidence="1 2">
    <name type="scientific">Amborella trichopoda</name>
    <dbReference type="NCBI Taxonomy" id="13333"/>
    <lineage>
        <taxon>Eukaryota</taxon>
        <taxon>Viridiplantae</taxon>
        <taxon>Streptophyta</taxon>
        <taxon>Embryophyta</taxon>
        <taxon>Tracheophyta</taxon>
        <taxon>Spermatophyta</taxon>
        <taxon>Magnoliopsida</taxon>
        <taxon>Amborellales</taxon>
        <taxon>Amborellaceae</taxon>
        <taxon>Amborella</taxon>
    </lineage>
</organism>
<proteinExistence type="predicted"/>
<dbReference type="PANTHER" id="PTHR47723">
    <property type="entry name" value="OS05G0353850 PROTEIN"/>
    <property type="match status" value="1"/>
</dbReference>
<reference evidence="2" key="1">
    <citation type="journal article" date="2013" name="Science">
        <title>The Amborella genome and the evolution of flowering plants.</title>
        <authorList>
            <consortium name="Amborella Genome Project"/>
        </authorList>
    </citation>
    <scope>NUCLEOTIDE SEQUENCE [LARGE SCALE GENOMIC DNA]</scope>
</reference>
<protein>
    <recommendedName>
        <fullName evidence="3">Reverse transcriptase zinc-binding domain-containing protein</fullName>
    </recommendedName>
</protein>
<name>U5D1G3_AMBTC</name>
<accession>U5D1G3</accession>
<dbReference type="Gramene" id="ERN16274">
    <property type="protein sequence ID" value="ERN16274"/>
    <property type="gene ID" value="AMTR_s00063p00175770"/>
</dbReference>
<dbReference type="InterPro" id="IPR053151">
    <property type="entry name" value="RNase_H-like"/>
</dbReference>
<dbReference type="AlphaFoldDB" id="U5D1G3"/>
<sequence length="254" mass="29689">MGLLYHFFYFPSRPDKVIWTLELKGNFTISSLYEILSHGMYIKVDLKVKRFWSCKVPLRVRAFLWLVGYDDHFPLINCIKGGWYLSQAAYFAKMKGRLWIIFYFAALLLQRYGLGLKDLFLMRSKSRDVASVIQTVHVLATTWTRAYSPFSFVTKEPRFLHFKDWLFFKQRRGSCSIVWTPPPAGWLKLNFDGSVILEERRAGFGGVLRDDTYRGSMPFNDINEVELRVVRGVLQHYPHHSRLAIEGESVNVIS</sequence>